<evidence type="ECO:0000259" key="2">
    <source>
        <dbReference type="Pfam" id="PF03033"/>
    </source>
</evidence>
<name>A0AAD6CBV9_9EURO</name>
<dbReference type="GO" id="GO:0005975">
    <property type="term" value="P:carbohydrate metabolic process"/>
    <property type="evidence" value="ECO:0007669"/>
    <property type="project" value="InterPro"/>
</dbReference>
<accession>A0AAD6CBV9</accession>
<gene>
    <name evidence="3" type="ORF">N7458_003691</name>
</gene>
<dbReference type="AlphaFoldDB" id="A0AAD6CBV9"/>
<evidence type="ECO:0000313" key="3">
    <source>
        <dbReference type="EMBL" id="KAJ5456108.1"/>
    </source>
</evidence>
<feature type="domain" description="Glycosyltransferase family 28 N-terminal" evidence="2">
    <location>
        <begin position="64"/>
        <end position="130"/>
    </location>
</feature>
<dbReference type="RefSeq" id="XP_056768480.1">
    <property type="nucleotide sequence ID" value="XM_056907073.1"/>
</dbReference>
<dbReference type="Proteomes" id="UP001213681">
    <property type="component" value="Unassembled WGS sequence"/>
</dbReference>
<dbReference type="InterPro" id="IPR004276">
    <property type="entry name" value="GlycoTrans_28_N"/>
</dbReference>
<reference evidence="3" key="1">
    <citation type="submission" date="2022-12" db="EMBL/GenBank/DDBJ databases">
        <authorList>
            <person name="Petersen C."/>
        </authorList>
    </citation>
    <scope>NUCLEOTIDE SEQUENCE</scope>
    <source>
        <strain evidence="3">IBT 16125</strain>
    </source>
</reference>
<dbReference type="SUPFAM" id="SSF53756">
    <property type="entry name" value="UDP-Glycosyltransferase/glycogen phosphorylase"/>
    <property type="match status" value="1"/>
</dbReference>
<feature type="compositionally biased region" description="Polar residues" evidence="1">
    <location>
        <begin position="1"/>
        <end position="10"/>
    </location>
</feature>
<feature type="region of interest" description="Disordered" evidence="1">
    <location>
        <begin position="1"/>
        <end position="49"/>
    </location>
</feature>
<dbReference type="Pfam" id="PF03033">
    <property type="entry name" value="Glyco_transf_28"/>
    <property type="match status" value="1"/>
</dbReference>
<dbReference type="GO" id="GO:0016758">
    <property type="term" value="F:hexosyltransferase activity"/>
    <property type="evidence" value="ECO:0007669"/>
    <property type="project" value="InterPro"/>
</dbReference>
<organism evidence="3 4">
    <name type="scientific">Penicillium daleae</name>
    <dbReference type="NCBI Taxonomy" id="63821"/>
    <lineage>
        <taxon>Eukaryota</taxon>
        <taxon>Fungi</taxon>
        <taxon>Dikarya</taxon>
        <taxon>Ascomycota</taxon>
        <taxon>Pezizomycotina</taxon>
        <taxon>Eurotiomycetes</taxon>
        <taxon>Eurotiomycetidae</taxon>
        <taxon>Eurotiales</taxon>
        <taxon>Aspergillaceae</taxon>
        <taxon>Penicillium</taxon>
    </lineage>
</organism>
<dbReference type="PANTHER" id="PTHR48050">
    <property type="entry name" value="STEROL 3-BETA-GLUCOSYLTRANSFERASE"/>
    <property type="match status" value="1"/>
</dbReference>
<dbReference type="EMBL" id="JAPVEA010000003">
    <property type="protein sequence ID" value="KAJ5456108.1"/>
    <property type="molecule type" value="Genomic_DNA"/>
</dbReference>
<dbReference type="InterPro" id="IPR050426">
    <property type="entry name" value="Glycosyltransferase_28"/>
</dbReference>
<evidence type="ECO:0000313" key="4">
    <source>
        <dbReference type="Proteomes" id="UP001213681"/>
    </source>
</evidence>
<proteinExistence type="predicted"/>
<dbReference type="PANTHER" id="PTHR48050:SF13">
    <property type="entry name" value="STEROL 3-BETA-GLUCOSYLTRANSFERASE UGT80A2"/>
    <property type="match status" value="1"/>
</dbReference>
<reference evidence="3" key="2">
    <citation type="journal article" date="2023" name="IMA Fungus">
        <title>Comparative genomic study of the Penicillium genus elucidates a diverse pangenome and 15 lateral gene transfer events.</title>
        <authorList>
            <person name="Petersen C."/>
            <person name="Sorensen T."/>
            <person name="Nielsen M.R."/>
            <person name="Sondergaard T.E."/>
            <person name="Sorensen J.L."/>
            <person name="Fitzpatrick D.A."/>
            <person name="Frisvad J.C."/>
            <person name="Nielsen K.L."/>
        </authorList>
    </citation>
    <scope>NUCLEOTIDE SEQUENCE</scope>
    <source>
        <strain evidence="3">IBT 16125</strain>
    </source>
</reference>
<comment type="caution">
    <text evidence="3">The sequence shown here is derived from an EMBL/GenBank/DDBJ whole genome shotgun (WGS) entry which is preliminary data.</text>
</comment>
<feature type="region of interest" description="Disordered" evidence="1">
    <location>
        <begin position="156"/>
        <end position="183"/>
    </location>
</feature>
<keyword evidence="4" id="KW-1185">Reference proteome</keyword>
<evidence type="ECO:0000256" key="1">
    <source>
        <dbReference type="SAM" id="MobiDB-lite"/>
    </source>
</evidence>
<sequence>MPAESSNSQDGPVKRQTDQIAPETSLGTAKDVRSPDSHGGSKAGDHDVARGTGVCRQTVPALNIVIQVIGSRGDIQPFVALGKKLKKQGHRVRVATHEKFRDFVLQAHLEFFDIGGDPEQLFFSAIGNIVTGLVTAPAGIVTNVISVRRVLTRPHAHSDPQTQCGCTDHGTDQEMPDSTEGNGDIDTTTTRDLCQHLNEDARNLNEKPESVLHPEAPTMIRSNVPTVGFHGVVSELTVHGVRGLKKLARMALWLPTDITITLAKGFRNAPKLYHDYAIPPNPILTGLRSGLKAAGNEFTGGLYHGITGLVIQPRDGLKSGGGKGLAKGVGKGIGGLVLKPVAGIWGLVGYPLGGLRRELLKSLGKEVERKIIRARILQGSEEVEASSYVQRVEVKRWDRLQR</sequence>
<dbReference type="GeneID" id="81597316"/>
<dbReference type="Gene3D" id="3.40.50.2000">
    <property type="entry name" value="Glycogen Phosphorylase B"/>
    <property type="match status" value="1"/>
</dbReference>
<protein>
    <recommendedName>
        <fullName evidence="2">Glycosyltransferase family 28 N-terminal domain-containing protein</fullName>
    </recommendedName>
</protein>